<keyword evidence="3" id="KW-1185">Reference proteome</keyword>
<gene>
    <name evidence="2" type="ORF">J2S06_001840</name>
</gene>
<proteinExistence type="predicted"/>
<organism evidence="2 3">
    <name type="scientific">Aeribacillus alveayuensis</name>
    <dbReference type="NCBI Taxonomy" id="279215"/>
    <lineage>
        <taxon>Bacteria</taxon>
        <taxon>Bacillati</taxon>
        <taxon>Bacillota</taxon>
        <taxon>Bacilli</taxon>
        <taxon>Bacillales</taxon>
        <taxon>Bacillaceae</taxon>
        <taxon>Aeribacillus</taxon>
    </lineage>
</organism>
<keyword evidence="1" id="KW-0812">Transmembrane</keyword>
<accession>A0ABT9VP49</accession>
<keyword evidence="1" id="KW-1133">Transmembrane helix</keyword>
<name>A0ABT9VP49_9BACI</name>
<dbReference type="Proteomes" id="UP001225646">
    <property type="component" value="Unassembled WGS sequence"/>
</dbReference>
<evidence type="ECO:0000313" key="3">
    <source>
        <dbReference type="Proteomes" id="UP001225646"/>
    </source>
</evidence>
<reference evidence="2 3" key="1">
    <citation type="submission" date="2023-07" db="EMBL/GenBank/DDBJ databases">
        <title>Genomic Encyclopedia of Type Strains, Phase IV (KMG-IV): sequencing the most valuable type-strain genomes for metagenomic binning, comparative biology and taxonomic classification.</title>
        <authorList>
            <person name="Goeker M."/>
        </authorList>
    </citation>
    <scope>NUCLEOTIDE SEQUENCE [LARGE SCALE GENOMIC DNA]</scope>
    <source>
        <strain evidence="2 3">DSM 19092</strain>
    </source>
</reference>
<dbReference type="RefSeq" id="WP_419152088.1">
    <property type="nucleotide sequence ID" value="NZ_JAUSTR010000006.1"/>
</dbReference>
<evidence type="ECO:0000256" key="1">
    <source>
        <dbReference type="SAM" id="Phobius"/>
    </source>
</evidence>
<protein>
    <submittedName>
        <fullName evidence="2">Uncharacterized protein</fullName>
    </submittedName>
</protein>
<sequence>MSDQIYRLCCQYRGKVVRIHDRFGRIHVGRIVNVNRHKVFIQPFIRRNPVGFGYYGGFYGGYYGGYWGAPFALALGFIVGIALAGLFFW</sequence>
<keyword evidence="1" id="KW-0472">Membrane</keyword>
<evidence type="ECO:0000313" key="2">
    <source>
        <dbReference type="EMBL" id="MDQ0162763.1"/>
    </source>
</evidence>
<dbReference type="EMBL" id="JAUSTR010000006">
    <property type="protein sequence ID" value="MDQ0162763.1"/>
    <property type="molecule type" value="Genomic_DNA"/>
</dbReference>
<feature type="transmembrane region" description="Helical" evidence="1">
    <location>
        <begin position="66"/>
        <end position="88"/>
    </location>
</feature>
<comment type="caution">
    <text evidence="2">The sequence shown here is derived from an EMBL/GenBank/DDBJ whole genome shotgun (WGS) entry which is preliminary data.</text>
</comment>